<dbReference type="Pfam" id="PF03401">
    <property type="entry name" value="TctC"/>
    <property type="match status" value="1"/>
</dbReference>
<feature type="chain" id="PRO_5017638374" evidence="2">
    <location>
        <begin position="25"/>
        <end position="323"/>
    </location>
</feature>
<dbReference type="EMBL" id="QRDJ01000008">
    <property type="protein sequence ID" value="REC94376.1"/>
    <property type="molecule type" value="Genomic_DNA"/>
</dbReference>
<name>A0A3D9DUE3_9GAMM</name>
<organism evidence="3 4">
    <name type="scientific">Kushneria indalinina DSM 14324</name>
    <dbReference type="NCBI Taxonomy" id="1122140"/>
    <lineage>
        <taxon>Bacteria</taxon>
        <taxon>Pseudomonadati</taxon>
        <taxon>Pseudomonadota</taxon>
        <taxon>Gammaproteobacteria</taxon>
        <taxon>Oceanospirillales</taxon>
        <taxon>Halomonadaceae</taxon>
        <taxon>Kushneria</taxon>
    </lineage>
</organism>
<sequence length="323" mass="34126">MFKRIALPLVGILLGSLAFSGAQAGQGDWPQKPIHLIVPYSPGGNVDLIGRTLSEPLSKELGQPVVVENRAGAGGTIGSGEVSRANADGYTLLLGDIATHGINPHVYDDLAYDPVADFTPIVQITSVPLVLGVGPRLDVSTFEEFRELAESRPEDIDYASAGIGTPQHLSFEYLESLLGFEGLHIPYQGSSPARTALIGGEVGAFIDGTMVPAVREGSIKALAVTSAERAQALPDVPTLSELGVDMVFTSWHGLFAPADIDPAIAERLNEAMNKVLDEPAVRQRLEAVSIEVIGGTADEFATFVDTQSETLGELVEMADVSTH</sequence>
<dbReference type="SUPFAM" id="SSF53850">
    <property type="entry name" value="Periplasmic binding protein-like II"/>
    <property type="match status" value="1"/>
</dbReference>
<dbReference type="InterPro" id="IPR005064">
    <property type="entry name" value="BUG"/>
</dbReference>
<proteinExistence type="inferred from homology"/>
<feature type="signal peptide" evidence="2">
    <location>
        <begin position="1"/>
        <end position="24"/>
    </location>
</feature>
<dbReference type="Proteomes" id="UP000256334">
    <property type="component" value="Unassembled WGS sequence"/>
</dbReference>
<keyword evidence="3" id="KW-0675">Receptor</keyword>
<evidence type="ECO:0000313" key="4">
    <source>
        <dbReference type="Proteomes" id="UP000256334"/>
    </source>
</evidence>
<dbReference type="PANTHER" id="PTHR42928:SF5">
    <property type="entry name" value="BLR1237 PROTEIN"/>
    <property type="match status" value="1"/>
</dbReference>
<comment type="similarity">
    <text evidence="1">Belongs to the UPF0065 (bug) family.</text>
</comment>
<dbReference type="Gene3D" id="3.40.190.10">
    <property type="entry name" value="Periplasmic binding protein-like II"/>
    <property type="match status" value="1"/>
</dbReference>
<dbReference type="PIRSF" id="PIRSF017082">
    <property type="entry name" value="YflP"/>
    <property type="match status" value="1"/>
</dbReference>
<dbReference type="PANTHER" id="PTHR42928">
    <property type="entry name" value="TRICARBOXYLATE-BINDING PROTEIN"/>
    <property type="match status" value="1"/>
</dbReference>
<evidence type="ECO:0000313" key="3">
    <source>
        <dbReference type="EMBL" id="REC94376.1"/>
    </source>
</evidence>
<dbReference type="InterPro" id="IPR042100">
    <property type="entry name" value="Bug_dom1"/>
</dbReference>
<protein>
    <submittedName>
        <fullName evidence="3">Tripartite-type tricarboxylate transporter receptor subunit TctC</fullName>
    </submittedName>
</protein>
<evidence type="ECO:0000256" key="2">
    <source>
        <dbReference type="SAM" id="SignalP"/>
    </source>
</evidence>
<keyword evidence="4" id="KW-1185">Reference proteome</keyword>
<dbReference type="RefSeq" id="WP_170140607.1">
    <property type="nucleotide sequence ID" value="NZ_QRDJ01000008.1"/>
</dbReference>
<dbReference type="Gene3D" id="3.40.190.150">
    <property type="entry name" value="Bordetella uptake gene, domain 1"/>
    <property type="match status" value="1"/>
</dbReference>
<accession>A0A3D9DUE3</accession>
<dbReference type="CDD" id="cd07012">
    <property type="entry name" value="PBP2_Bug_TTT"/>
    <property type="match status" value="1"/>
</dbReference>
<keyword evidence="2" id="KW-0732">Signal</keyword>
<reference evidence="3 4" key="1">
    <citation type="submission" date="2018-07" db="EMBL/GenBank/DDBJ databases">
        <title>Genomic Encyclopedia of Type Strains, Phase IV (KMG-IV): sequencing the most valuable type-strain genomes for metagenomic binning, comparative biology and taxonomic classification.</title>
        <authorList>
            <person name="Goeker M."/>
        </authorList>
    </citation>
    <scope>NUCLEOTIDE SEQUENCE [LARGE SCALE GENOMIC DNA]</scope>
    <source>
        <strain evidence="3 4">DSM 14324</strain>
    </source>
</reference>
<evidence type="ECO:0000256" key="1">
    <source>
        <dbReference type="ARBA" id="ARBA00006987"/>
    </source>
</evidence>
<comment type="caution">
    <text evidence="3">The sequence shown here is derived from an EMBL/GenBank/DDBJ whole genome shotgun (WGS) entry which is preliminary data.</text>
</comment>
<gene>
    <name evidence="3" type="ORF">C8D72_2747</name>
</gene>
<dbReference type="AlphaFoldDB" id="A0A3D9DUE3"/>